<accession>A0ABR7MVR7</accession>
<dbReference type="RefSeq" id="WP_249305304.1">
    <property type="nucleotide sequence ID" value="NZ_JACRSW010000032.1"/>
</dbReference>
<evidence type="ECO:0000256" key="1">
    <source>
        <dbReference type="ARBA" id="ARBA00010687"/>
    </source>
</evidence>
<comment type="caution">
    <text evidence="5">The sequence shown here is derived from an EMBL/GenBank/DDBJ whole genome shotgun (WGS) entry which is preliminary data.</text>
</comment>
<proteinExistence type="inferred from homology"/>
<dbReference type="Pfam" id="PF07745">
    <property type="entry name" value="Glyco_hydro_53"/>
    <property type="match status" value="1"/>
</dbReference>
<organism evidence="5 6">
    <name type="scientific">Jutongia hominis</name>
    <dbReference type="NCBI Taxonomy" id="2763664"/>
    <lineage>
        <taxon>Bacteria</taxon>
        <taxon>Bacillati</taxon>
        <taxon>Bacillota</taxon>
        <taxon>Clostridia</taxon>
        <taxon>Lachnospirales</taxon>
        <taxon>Lachnospiraceae</taxon>
        <taxon>Jutongia</taxon>
    </lineage>
</organism>
<evidence type="ECO:0000256" key="2">
    <source>
        <dbReference type="ARBA" id="ARBA00022801"/>
    </source>
</evidence>
<dbReference type="InterPro" id="IPR011683">
    <property type="entry name" value="Glyco_hydro_53"/>
</dbReference>
<keyword evidence="3 4" id="KW-0326">Glycosidase</keyword>
<evidence type="ECO:0000313" key="6">
    <source>
        <dbReference type="Proteomes" id="UP000637513"/>
    </source>
</evidence>
<dbReference type="Proteomes" id="UP000637513">
    <property type="component" value="Unassembled WGS sequence"/>
</dbReference>
<dbReference type="SUPFAM" id="SSF51445">
    <property type="entry name" value="(Trans)glycosidases"/>
    <property type="match status" value="1"/>
</dbReference>
<dbReference type="Gene3D" id="3.20.20.80">
    <property type="entry name" value="Glycosidases"/>
    <property type="match status" value="1"/>
</dbReference>
<comment type="similarity">
    <text evidence="1 4">Belongs to the glycosyl hydrolase 53 family.</text>
</comment>
<reference evidence="5 6" key="1">
    <citation type="submission" date="2020-08" db="EMBL/GenBank/DDBJ databases">
        <title>Genome public.</title>
        <authorList>
            <person name="Liu C."/>
            <person name="Sun Q."/>
        </authorList>
    </citation>
    <scope>NUCLEOTIDE SEQUENCE [LARGE SCALE GENOMIC DNA]</scope>
    <source>
        <strain evidence="5 6">BX3</strain>
    </source>
</reference>
<name>A0ABR7MVR7_9FIRM</name>
<dbReference type="InterPro" id="IPR017853">
    <property type="entry name" value="GH"/>
</dbReference>
<dbReference type="PANTHER" id="PTHR34983:SF2">
    <property type="entry name" value="ENDO-BETA-1,4-GALACTANASE"/>
    <property type="match status" value="1"/>
</dbReference>
<dbReference type="GO" id="GO:0016787">
    <property type="term" value="F:hydrolase activity"/>
    <property type="evidence" value="ECO:0007669"/>
    <property type="project" value="UniProtKB-KW"/>
</dbReference>
<dbReference type="PANTHER" id="PTHR34983">
    <property type="entry name" value="ARABINOGALACTAN ENDO-BETA-1,4-GALACTANASE A"/>
    <property type="match status" value="1"/>
</dbReference>
<evidence type="ECO:0000313" key="5">
    <source>
        <dbReference type="EMBL" id="MBC8557890.1"/>
    </source>
</evidence>
<dbReference type="EC" id="3.2.1.89" evidence="4"/>
<comment type="catalytic activity">
    <reaction evidence="4">
        <text>The enzyme specifically hydrolyzes (1-&gt;4)-beta-D-galactosidic linkages in type I arabinogalactans.</text>
        <dbReference type="EC" id="3.2.1.89"/>
    </reaction>
</comment>
<sequence>MRKNIFVKLFAILCIFVVLAVVLKYQLRDQDDGVISSSNVASEKNVDMSNGISNALVDHADITIKKVDGMSSDFIRGLDLSEVIAQEKSGVRYFDQNGMEKDIFRIVSESGINCIKVRVWKDPYDKQHRSYGGGNCDLDNAVTIAKRSSRYGLKLMVMIAYSDFYTSDGLQRVPKSWEKMDFKTKEKAVAAYTTQVLEKIQKAGGLIGLIQIGNETNEQFIGEKSPKRIAKLLKTASNAADEFTKKHHSKAKIVMDFANPEDQNLSEYAELLHENDVPYDIFATTYYACWNGTLKNLTRQLKEISEGYDKEVMVAETSYPYTLLDSDGMPNSIDNKDVLVKGYAASPQGQGKMIRDVIDAVVKCGNGGVGVVYADAAWITVGNDYNTNPAIWEQFGSGWKSQYAASYDKSIEAVTEGSDVDNEALFDRRGKVLPTINAFAYAYSGSVKDK</sequence>
<evidence type="ECO:0000256" key="4">
    <source>
        <dbReference type="RuleBase" id="RU361192"/>
    </source>
</evidence>
<protein>
    <recommendedName>
        <fullName evidence="4">Arabinogalactan endo-beta-1,4-galactanase</fullName>
        <ecNumber evidence="4">3.2.1.89</ecNumber>
    </recommendedName>
</protein>
<gene>
    <name evidence="5" type="ORF">H8700_09250</name>
</gene>
<dbReference type="EMBL" id="JACRSW010000032">
    <property type="protein sequence ID" value="MBC8557890.1"/>
    <property type="molecule type" value="Genomic_DNA"/>
</dbReference>
<keyword evidence="2 4" id="KW-0378">Hydrolase</keyword>
<keyword evidence="6" id="KW-1185">Reference proteome</keyword>
<evidence type="ECO:0000256" key="3">
    <source>
        <dbReference type="ARBA" id="ARBA00023295"/>
    </source>
</evidence>